<reference evidence="6" key="1">
    <citation type="submission" date="2018-06" db="EMBL/GenBank/DDBJ databases">
        <authorList>
            <consortium name="Pathogen Informatics"/>
        </authorList>
    </citation>
    <scope>NUCLEOTIDE SEQUENCE</scope>
    <source>
        <strain evidence="6">NCTC11678</strain>
    </source>
</reference>
<name>A0A509A8C2_KLEPN</name>
<evidence type="ECO:0000256" key="1">
    <source>
        <dbReference type="ARBA" id="ARBA00022714"/>
    </source>
</evidence>
<dbReference type="InterPro" id="IPR017941">
    <property type="entry name" value="Rieske_2Fe-2S"/>
</dbReference>
<dbReference type="AlphaFoldDB" id="A0A509A8C2"/>
<dbReference type="Pfam" id="PF00355">
    <property type="entry name" value="Rieske"/>
    <property type="match status" value="1"/>
</dbReference>
<keyword evidence="5" id="KW-0411">Iron-sulfur</keyword>
<keyword evidence="2" id="KW-0479">Metal-binding</keyword>
<evidence type="ECO:0000256" key="5">
    <source>
        <dbReference type="ARBA" id="ARBA00023014"/>
    </source>
</evidence>
<keyword evidence="3 6" id="KW-0560">Oxidoreductase</keyword>
<sequence>MSNLSPDFTLPINFCANPQDAWTIPARFYTDSQAFEHEKERIFANSWICVAHGSEVARPNDYITREIIGENIVIVRGRDNILRAFYNVCPHRGHQILSGEGKAKKRDYLPLSRLGLQAGRQSRPRPQLRKRGEFR</sequence>
<dbReference type="PANTHER" id="PTHR43756">
    <property type="entry name" value="CHOLINE MONOOXYGENASE, CHLOROPLASTIC"/>
    <property type="match status" value="1"/>
</dbReference>
<evidence type="ECO:0000256" key="3">
    <source>
        <dbReference type="ARBA" id="ARBA00023002"/>
    </source>
</evidence>
<dbReference type="PROSITE" id="PS51296">
    <property type="entry name" value="RIESKE"/>
    <property type="match status" value="1"/>
</dbReference>
<dbReference type="EMBL" id="CABFNL010000002">
    <property type="protein sequence ID" value="VUA78669.1"/>
    <property type="molecule type" value="Genomic_DNA"/>
</dbReference>
<dbReference type="InterPro" id="IPR001663">
    <property type="entry name" value="Rng_hydr_dOase-A"/>
</dbReference>
<dbReference type="GO" id="GO:0051537">
    <property type="term" value="F:2 iron, 2 sulfur cluster binding"/>
    <property type="evidence" value="ECO:0007669"/>
    <property type="project" value="UniProtKB-KW"/>
</dbReference>
<keyword evidence="6" id="KW-0223">Dioxygenase</keyword>
<proteinExistence type="predicted"/>
<gene>
    <name evidence="6" type="primary">bnzA</name>
    <name evidence="6" type="ORF">NCTC11678_03311</name>
</gene>
<protein>
    <submittedName>
        <fullName evidence="6">Benzoate 1,2-dioxygenase</fullName>
        <ecNumber evidence="6">1.14.12.3</ecNumber>
    </submittedName>
</protein>
<evidence type="ECO:0000256" key="2">
    <source>
        <dbReference type="ARBA" id="ARBA00022723"/>
    </source>
</evidence>
<evidence type="ECO:0000256" key="4">
    <source>
        <dbReference type="ARBA" id="ARBA00023004"/>
    </source>
</evidence>
<organism evidence="6">
    <name type="scientific">Klebsiella pneumoniae</name>
    <dbReference type="NCBI Taxonomy" id="573"/>
    <lineage>
        <taxon>Bacteria</taxon>
        <taxon>Pseudomonadati</taxon>
        <taxon>Pseudomonadota</taxon>
        <taxon>Gammaproteobacteria</taxon>
        <taxon>Enterobacterales</taxon>
        <taxon>Enterobacteriaceae</taxon>
        <taxon>Klebsiella/Raoultella group</taxon>
        <taxon>Klebsiella</taxon>
        <taxon>Klebsiella pneumoniae complex</taxon>
    </lineage>
</organism>
<evidence type="ECO:0000313" key="6">
    <source>
        <dbReference type="EMBL" id="VUA78669.1"/>
    </source>
</evidence>
<keyword evidence="4" id="KW-0408">Iron</keyword>
<dbReference type="PRINTS" id="PR00090">
    <property type="entry name" value="RNGDIOXGNASE"/>
</dbReference>
<dbReference type="GO" id="GO:0046872">
    <property type="term" value="F:metal ion binding"/>
    <property type="evidence" value="ECO:0007669"/>
    <property type="project" value="UniProtKB-KW"/>
</dbReference>
<dbReference type="Gene3D" id="2.102.10.10">
    <property type="entry name" value="Rieske [2Fe-2S] iron-sulphur domain"/>
    <property type="match status" value="1"/>
</dbReference>
<dbReference type="GO" id="GO:0018619">
    <property type="term" value="F:benzene 1,2-dioxygenase activity"/>
    <property type="evidence" value="ECO:0007669"/>
    <property type="project" value="UniProtKB-EC"/>
</dbReference>
<dbReference type="InterPro" id="IPR036922">
    <property type="entry name" value="Rieske_2Fe-2S_sf"/>
</dbReference>
<keyword evidence="1" id="KW-0001">2Fe-2S</keyword>
<dbReference type="SUPFAM" id="SSF50022">
    <property type="entry name" value="ISP domain"/>
    <property type="match status" value="1"/>
</dbReference>
<accession>A0A509A8C2</accession>
<dbReference type="EC" id="1.14.12.3" evidence="6"/>
<dbReference type="PANTHER" id="PTHR43756:SF5">
    <property type="entry name" value="CHOLINE MONOOXYGENASE, CHLOROPLASTIC"/>
    <property type="match status" value="1"/>
</dbReference>